<comment type="subcellular location">
    <subcellularLocation>
        <location evidence="1">Cell membrane</location>
        <topology evidence="1">Multi-pass membrane protein</topology>
    </subcellularLocation>
</comment>
<evidence type="ECO:0000313" key="9">
    <source>
        <dbReference type="Proteomes" id="UP001596142"/>
    </source>
</evidence>
<accession>A0ABW0YIQ1</accession>
<keyword evidence="5 7" id="KW-0472">Membrane</keyword>
<feature type="transmembrane region" description="Helical" evidence="7">
    <location>
        <begin position="89"/>
        <end position="112"/>
    </location>
</feature>
<sequence>MAEHLSQSFEKSAMTKQERKKIDRERNIQITAFAFMIFITLLAFLAVGSDVFPQNFVIPFILLLAAVQFFLQLFYFMHLKDKNHAWPNAFMVAGIFVATPTLIALSLLLGVVKY</sequence>
<evidence type="ECO:0000256" key="5">
    <source>
        <dbReference type="ARBA" id="ARBA00023136"/>
    </source>
</evidence>
<keyword evidence="2" id="KW-1003">Cell membrane</keyword>
<gene>
    <name evidence="8" type="ORF">ACFPU1_05825</name>
</gene>
<feature type="compositionally biased region" description="Polar residues" evidence="6">
    <location>
        <begin position="1"/>
        <end position="10"/>
    </location>
</feature>
<dbReference type="EMBL" id="JBHSOZ010000003">
    <property type="protein sequence ID" value="MFC5712293.1"/>
    <property type="molecule type" value="Genomic_DNA"/>
</dbReference>
<protein>
    <submittedName>
        <fullName evidence="8">Cytochrome C oxidase subunit IV family protein</fullName>
    </submittedName>
</protein>
<reference evidence="9" key="1">
    <citation type="journal article" date="2019" name="Int. J. Syst. Evol. Microbiol.">
        <title>The Global Catalogue of Microorganisms (GCM) 10K type strain sequencing project: providing services to taxonomists for standard genome sequencing and annotation.</title>
        <authorList>
            <consortium name="The Broad Institute Genomics Platform"/>
            <consortium name="The Broad Institute Genome Sequencing Center for Infectious Disease"/>
            <person name="Wu L."/>
            <person name="Ma J."/>
        </authorList>
    </citation>
    <scope>NUCLEOTIDE SEQUENCE [LARGE SCALE GENOMIC DNA]</scope>
    <source>
        <strain evidence="9">CECT 7184</strain>
    </source>
</reference>
<evidence type="ECO:0000256" key="6">
    <source>
        <dbReference type="SAM" id="MobiDB-lite"/>
    </source>
</evidence>
<evidence type="ECO:0000256" key="4">
    <source>
        <dbReference type="ARBA" id="ARBA00022989"/>
    </source>
</evidence>
<name>A0ABW0YIQ1_9BACI</name>
<comment type="caution">
    <text evidence="8">The sequence shown here is derived from an EMBL/GenBank/DDBJ whole genome shotgun (WGS) entry which is preliminary data.</text>
</comment>
<keyword evidence="4 7" id="KW-1133">Transmembrane helix</keyword>
<evidence type="ECO:0000256" key="3">
    <source>
        <dbReference type="ARBA" id="ARBA00022692"/>
    </source>
</evidence>
<dbReference type="Proteomes" id="UP001596142">
    <property type="component" value="Unassembled WGS sequence"/>
</dbReference>
<keyword evidence="3 7" id="KW-0812">Transmembrane</keyword>
<evidence type="ECO:0000256" key="7">
    <source>
        <dbReference type="SAM" id="Phobius"/>
    </source>
</evidence>
<feature type="transmembrane region" description="Helical" evidence="7">
    <location>
        <begin position="28"/>
        <end position="49"/>
    </location>
</feature>
<evidence type="ECO:0000256" key="2">
    <source>
        <dbReference type="ARBA" id="ARBA00022475"/>
    </source>
</evidence>
<dbReference type="Pfam" id="PF03626">
    <property type="entry name" value="COX4_pro"/>
    <property type="match status" value="1"/>
</dbReference>
<proteinExistence type="predicted"/>
<feature type="transmembrane region" description="Helical" evidence="7">
    <location>
        <begin position="55"/>
        <end position="77"/>
    </location>
</feature>
<evidence type="ECO:0000256" key="1">
    <source>
        <dbReference type="ARBA" id="ARBA00004651"/>
    </source>
</evidence>
<organism evidence="8 9">
    <name type="scientific">Thalassorhabdus alkalitolerans</name>
    <dbReference type="NCBI Taxonomy" id="2282697"/>
    <lineage>
        <taxon>Bacteria</taxon>
        <taxon>Bacillati</taxon>
        <taxon>Bacillota</taxon>
        <taxon>Bacilli</taxon>
        <taxon>Bacillales</taxon>
        <taxon>Bacillaceae</taxon>
        <taxon>Thalassorhabdus</taxon>
    </lineage>
</organism>
<keyword evidence="9" id="KW-1185">Reference proteome</keyword>
<feature type="region of interest" description="Disordered" evidence="6">
    <location>
        <begin position="1"/>
        <end position="21"/>
    </location>
</feature>
<evidence type="ECO:0000313" key="8">
    <source>
        <dbReference type="EMBL" id="MFC5712293.1"/>
    </source>
</evidence>
<dbReference type="InterPro" id="IPR005171">
    <property type="entry name" value="Cyt_c_oxidase_su4_prok"/>
</dbReference>
<dbReference type="RefSeq" id="WP_385939381.1">
    <property type="nucleotide sequence ID" value="NZ_JBHSOZ010000003.1"/>
</dbReference>